<protein>
    <submittedName>
        <fullName evidence="1">Uncharacterized protein</fullName>
    </submittedName>
</protein>
<dbReference type="GeneID" id="94235949"/>
<dbReference type="EMBL" id="FLQP01000021">
    <property type="protein sequence ID" value="SBS63569.1"/>
    <property type="molecule type" value="Genomic_DNA"/>
</dbReference>
<sequence length="89" mass="10036">MSMRNRIKKSVAVANSKNAAREMQLLLDTRFDLESLSPAIKDHEKYQALMDVIQVASDRNLSVAELESNIRYLGEGAWELTQDIIKAVS</sequence>
<name>A0A1C3IQ68_9VIBR</name>
<gene>
    <name evidence="1" type="ORF">VAT7223_01732</name>
</gene>
<reference evidence="2" key="1">
    <citation type="submission" date="2016-06" db="EMBL/GenBank/DDBJ databases">
        <authorList>
            <person name="Rodrigo-Torres Lidia"/>
            <person name="Arahal R.David."/>
        </authorList>
    </citation>
    <scope>NUCLEOTIDE SEQUENCE [LARGE SCALE GENOMIC DNA]</scope>
    <source>
        <strain evidence="2">CECT 7223</strain>
    </source>
</reference>
<evidence type="ECO:0000313" key="1">
    <source>
        <dbReference type="EMBL" id="SBS63569.1"/>
    </source>
</evidence>
<proteinExistence type="predicted"/>
<dbReference type="AlphaFoldDB" id="A0A1C3IQ68"/>
<accession>A0A1C3IQ68</accession>
<dbReference type="Proteomes" id="UP000092876">
    <property type="component" value="Unassembled WGS sequence"/>
</dbReference>
<organism evidence="1 2">
    <name type="scientific">Vibrio atlanticus</name>
    <dbReference type="NCBI Taxonomy" id="693153"/>
    <lineage>
        <taxon>Bacteria</taxon>
        <taxon>Pseudomonadati</taxon>
        <taxon>Pseudomonadota</taxon>
        <taxon>Gammaproteobacteria</taxon>
        <taxon>Vibrionales</taxon>
        <taxon>Vibrionaceae</taxon>
        <taxon>Vibrio</taxon>
    </lineage>
</organism>
<evidence type="ECO:0000313" key="2">
    <source>
        <dbReference type="Proteomes" id="UP000092876"/>
    </source>
</evidence>
<dbReference type="RefSeq" id="WP_065605403.1">
    <property type="nucleotide sequence ID" value="NZ_AP025462.1"/>
</dbReference>